<sequence length="176" mass="20008">MIAPDSGVVDVPMPTEIKVADGNGTLKSYLKVYDAFSKNPQVAWIPKGLGVTSSLSPVANVVSMIYVYGVDWLDIEEIALGALKEVGITEEAFTESSKLGAKALRANFAYHLIRRVKLWVFDEYYDWLKTMCSWLSEHLEVTWFERFVRERTKFNETVVILTDEQAFPDSKVYLLE</sequence>
<name>A0A2R6A5R8_9ARCH</name>
<dbReference type="AlphaFoldDB" id="A0A2R6A5R8"/>
<accession>A0A2R6A5R8</accession>
<reference evidence="1 2" key="1">
    <citation type="submission" date="2017-04" db="EMBL/GenBank/DDBJ databases">
        <title>Novel microbial lineages endemic to geothermal iron-oxide mats fill important gaps in the evolutionary history of Archaea.</title>
        <authorList>
            <person name="Jay Z.J."/>
            <person name="Beam J.P."/>
            <person name="Dlakic M."/>
            <person name="Rusch D.B."/>
            <person name="Kozubal M.A."/>
            <person name="Inskeep W.P."/>
        </authorList>
    </citation>
    <scope>NUCLEOTIDE SEQUENCE [LARGE SCALE GENOMIC DNA]</scope>
    <source>
        <strain evidence="1">OSP_D</strain>
    </source>
</reference>
<evidence type="ECO:0000313" key="1">
    <source>
        <dbReference type="EMBL" id="PSN81677.1"/>
    </source>
</evidence>
<gene>
    <name evidence="1" type="ORF">B9Q01_10770</name>
</gene>
<evidence type="ECO:0000313" key="2">
    <source>
        <dbReference type="Proteomes" id="UP000240880"/>
    </source>
</evidence>
<comment type="caution">
    <text evidence="1">The sequence shown here is derived from an EMBL/GenBank/DDBJ whole genome shotgun (WGS) entry which is preliminary data.</text>
</comment>
<dbReference type="Proteomes" id="UP000240880">
    <property type="component" value="Unassembled WGS sequence"/>
</dbReference>
<dbReference type="EMBL" id="NEXC01000190">
    <property type="protein sequence ID" value="PSN81677.1"/>
    <property type="molecule type" value="Genomic_DNA"/>
</dbReference>
<protein>
    <submittedName>
        <fullName evidence="1">Uncharacterized protein</fullName>
    </submittedName>
</protein>
<proteinExistence type="predicted"/>
<organism evidence="1 2">
    <name type="scientific">Candidatus Marsarchaeota G1 archaeon OSP_D</name>
    <dbReference type="NCBI Taxonomy" id="1978155"/>
    <lineage>
        <taxon>Archaea</taxon>
        <taxon>Candidatus Marsarchaeota</taxon>
        <taxon>Candidatus Marsarchaeota group 1</taxon>
    </lineage>
</organism>